<name>A0A2M6W6Q3_9BACT</name>
<keyword evidence="3" id="KW-0694">RNA-binding</keyword>
<dbReference type="GO" id="GO:0019843">
    <property type="term" value="F:rRNA binding"/>
    <property type="evidence" value="ECO:0007669"/>
    <property type="project" value="UniProtKB-KW"/>
</dbReference>
<dbReference type="FunFam" id="3.30.230.10:FF:000002">
    <property type="entry name" value="30S ribosomal protein S5"/>
    <property type="match status" value="1"/>
</dbReference>
<dbReference type="NCBIfam" id="TIGR01021">
    <property type="entry name" value="rpsE_bact"/>
    <property type="match status" value="1"/>
</dbReference>
<dbReference type="Pfam" id="PF03719">
    <property type="entry name" value="Ribosomal_S5_C"/>
    <property type="match status" value="1"/>
</dbReference>
<reference evidence="12" key="1">
    <citation type="submission" date="2017-09" db="EMBL/GenBank/DDBJ databases">
        <title>Depth-based differentiation of microbial function through sediment-hosted aquifers and enrichment of novel symbionts in the deep terrestrial subsurface.</title>
        <authorList>
            <person name="Probst A.J."/>
            <person name="Ladd B."/>
            <person name="Jarett J.K."/>
            <person name="Geller-Mcgrath D.E."/>
            <person name="Sieber C.M.K."/>
            <person name="Emerson J.B."/>
            <person name="Anantharaman K."/>
            <person name="Thomas B.C."/>
            <person name="Malmstrom R."/>
            <person name="Stieglmeier M."/>
            <person name="Klingl A."/>
            <person name="Woyke T."/>
            <person name="Ryan C.M."/>
            <person name="Banfield J.F."/>
        </authorList>
    </citation>
    <scope>NUCLEOTIDE SEQUENCE [LARGE SCALE GENOMIC DNA]</scope>
</reference>
<evidence type="ECO:0000256" key="9">
    <source>
        <dbReference type="RuleBase" id="RU003823"/>
    </source>
</evidence>
<evidence type="ECO:0000256" key="8">
    <source>
        <dbReference type="PROSITE-ProRule" id="PRU00268"/>
    </source>
</evidence>
<dbReference type="PANTHER" id="PTHR48277">
    <property type="entry name" value="MITOCHONDRIAL RIBOSOMAL PROTEIN S5"/>
    <property type="match status" value="1"/>
</dbReference>
<dbReference type="InterPro" id="IPR005712">
    <property type="entry name" value="Ribosomal_uS5_bac-type"/>
</dbReference>
<dbReference type="GO" id="GO:0006412">
    <property type="term" value="P:translation"/>
    <property type="evidence" value="ECO:0007669"/>
    <property type="project" value="InterPro"/>
</dbReference>
<comment type="similarity">
    <text evidence="1 9">Belongs to the universal ribosomal protein uS5 family.</text>
</comment>
<feature type="domain" description="S5 DRBM" evidence="10">
    <location>
        <begin position="20"/>
        <end position="83"/>
    </location>
</feature>
<gene>
    <name evidence="11" type="ORF">COU29_01535</name>
</gene>
<keyword evidence="2" id="KW-0699">rRNA-binding</keyword>
<dbReference type="InterPro" id="IPR014721">
    <property type="entry name" value="Ribsml_uS5_D2-typ_fold_subgr"/>
</dbReference>
<dbReference type="PROSITE" id="PS50881">
    <property type="entry name" value="S5_DSRBD"/>
    <property type="match status" value="1"/>
</dbReference>
<keyword evidence="5 8" id="KW-0687">Ribonucleoprotein</keyword>
<proteinExistence type="inferred from homology"/>
<evidence type="ECO:0000256" key="3">
    <source>
        <dbReference type="ARBA" id="ARBA00022884"/>
    </source>
</evidence>
<dbReference type="Gene3D" id="3.30.230.10">
    <property type="match status" value="1"/>
</dbReference>
<evidence type="ECO:0000259" key="10">
    <source>
        <dbReference type="PROSITE" id="PS50881"/>
    </source>
</evidence>
<dbReference type="EMBL" id="PFBV01000003">
    <property type="protein sequence ID" value="PIT88447.1"/>
    <property type="molecule type" value="Genomic_DNA"/>
</dbReference>
<organism evidence="11 12">
    <name type="scientific">Candidatus Magasanikbacteria bacterium CG10_big_fil_rev_8_21_14_0_10_36_32</name>
    <dbReference type="NCBI Taxonomy" id="1974646"/>
    <lineage>
        <taxon>Bacteria</taxon>
        <taxon>Candidatus Magasanikiibacteriota</taxon>
    </lineage>
</organism>
<comment type="caution">
    <text evidence="11">The sequence shown here is derived from an EMBL/GenBank/DDBJ whole genome shotgun (WGS) entry which is preliminary data.</text>
</comment>
<evidence type="ECO:0000256" key="6">
    <source>
        <dbReference type="ARBA" id="ARBA00035255"/>
    </source>
</evidence>
<dbReference type="AlphaFoldDB" id="A0A2M6W6Q3"/>
<evidence type="ECO:0000256" key="5">
    <source>
        <dbReference type="ARBA" id="ARBA00023274"/>
    </source>
</evidence>
<dbReference type="Gene3D" id="3.30.160.20">
    <property type="match status" value="1"/>
</dbReference>
<evidence type="ECO:0000256" key="7">
    <source>
        <dbReference type="ARBA" id="ARBA00035519"/>
    </source>
</evidence>
<evidence type="ECO:0000256" key="4">
    <source>
        <dbReference type="ARBA" id="ARBA00022980"/>
    </source>
</evidence>
<dbReference type="GO" id="GO:0005737">
    <property type="term" value="C:cytoplasm"/>
    <property type="evidence" value="ECO:0007669"/>
    <property type="project" value="UniProtKB-ARBA"/>
</dbReference>
<dbReference type="InterPro" id="IPR000851">
    <property type="entry name" value="Ribosomal_uS5"/>
</dbReference>
<dbReference type="GO" id="GO:0015935">
    <property type="term" value="C:small ribosomal subunit"/>
    <property type="evidence" value="ECO:0007669"/>
    <property type="project" value="InterPro"/>
</dbReference>
<evidence type="ECO:0000313" key="12">
    <source>
        <dbReference type="Proteomes" id="UP000231426"/>
    </source>
</evidence>
<evidence type="ECO:0000256" key="2">
    <source>
        <dbReference type="ARBA" id="ARBA00022730"/>
    </source>
</evidence>
<dbReference type="SUPFAM" id="SSF54768">
    <property type="entry name" value="dsRNA-binding domain-like"/>
    <property type="match status" value="1"/>
</dbReference>
<dbReference type="PANTHER" id="PTHR48277:SF1">
    <property type="entry name" value="MITOCHONDRIAL RIBOSOMAL PROTEIN S5"/>
    <property type="match status" value="1"/>
</dbReference>
<dbReference type="Pfam" id="PF00333">
    <property type="entry name" value="Ribosomal_S5"/>
    <property type="match status" value="1"/>
</dbReference>
<dbReference type="GO" id="GO:0003735">
    <property type="term" value="F:structural constituent of ribosome"/>
    <property type="evidence" value="ECO:0007669"/>
    <property type="project" value="UniProtKB-UniRule"/>
</dbReference>
<keyword evidence="4 8" id="KW-0689">Ribosomal protein</keyword>
<evidence type="ECO:0000256" key="1">
    <source>
        <dbReference type="ARBA" id="ARBA00008945"/>
    </source>
</evidence>
<sequence>MNKSGGRRGDRRPREEKKEFDQYILDLARVTRVTKGGKHLSFRACVILGDRHGRVGFGLAKGKDVQLGVEKSVKQARKHIITVPIVKATIPHMVYSKFKAAKIMLKPAPEGSGIIAGGAVRAVLDLAGIPNISSKILGKTKNKIAIAKATFEALQSFKTGRRRLQVAKNIKIEEKTN</sequence>
<accession>A0A2M6W6Q3</accession>
<evidence type="ECO:0000313" key="11">
    <source>
        <dbReference type="EMBL" id="PIT88447.1"/>
    </source>
</evidence>
<dbReference type="SUPFAM" id="SSF54211">
    <property type="entry name" value="Ribosomal protein S5 domain 2-like"/>
    <property type="match status" value="1"/>
</dbReference>
<protein>
    <recommendedName>
        <fullName evidence="6">Small ribosomal subunit protein uS5</fullName>
    </recommendedName>
    <alternativeName>
        <fullName evidence="7">30S ribosomal protein S5</fullName>
    </alternativeName>
</protein>
<dbReference type="Proteomes" id="UP000231426">
    <property type="component" value="Unassembled WGS sequence"/>
</dbReference>
<dbReference type="InterPro" id="IPR020568">
    <property type="entry name" value="Ribosomal_Su5_D2-typ_SF"/>
</dbReference>
<dbReference type="InterPro" id="IPR013810">
    <property type="entry name" value="Ribosomal_uS5_N"/>
</dbReference>
<dbReference type="InterPro" id="IPR005324">
    <property type="entry name" value="Ribosomal_uS5_C"/>
</dbReference>